<evidence type="ECO:0000256" key="7">
    <source>
        <dbReference type="ARBA" id="ARBA00023136"/>
    </source>
</evidence>
<keyword evidence="4" id="KW-0808">Transferase</keyword>
<sequence length="527" mass="58558">MNSCNSTNHIYSPPGQPCRLQLTVITILVLHLALWTLSAALSHKAPDWDNMEELVWAGSLEWGYYKHPPLPTWLLYGLLQIFDRSVWITFFAGQLSVVLSLWMIWKLGCEFTSQKRALVAMLLVSVVAYFTVRGVMNNHNTMQLWSIVGAIWMFYRATRYESYRAWAVFGFFCGCAFLTKYSALIQFATFALYLLVTGQLKRSSTWKGIALAGLIVLIMVLPHLYWLTQQVSGPVAYADNAMRPLVTYLDSVKDISDFLLTNIGRVLPLVLAAGAVYGWTKYSAKKRNPRVIPTNIATELAKSDRLFILLTGIAPLALTIIIAGVLKVPLMAHWATTFFVLFGFLTLWVLPATGDNGLVKKTIAVVLLMQIIGAIGYGYARGPLADKVGRPSRATFPGAEVSRLVHDEWKKNVSIPLSVVASDTWLGGNIVTHLSREAKVLIDGDYAASPWIDEQSAKRCGMLIAINKSERSPDKVDPRITALMEKVSVRGEVSTPWTSKKNGPVVSVEWGIILPQDSCLNEVRSKS</sequence>
<protein>
    <submittedName>
        <fullName evidence="10">Glycosyltransferase family 39 protein</fullName>
    </submittedName>
</protein>
<feature type="transmembrane region" description="Helical" evidence="8">
    <location>
        <begin position="20"/>
        <end position="41"/>
    </location>
</feature>
<evidence type="ECO:0000313" key="10">
    <source>
        <dbReference type="EMBL" id="MBF8179710.1"/>
    </source>
</evidence>
<keyword evidence="6 8" id="KW-1133">Transmembrane helix</keyword>
<feature type="transmembrane region" description="Helical" evidence="8">
    <location>
        <begin position="117"/>
        <end position="136"/>
    </location>
</feature>
<feature type="transmembrane region" description="Helical" evidence="8">
    <location>
        <begin position="332"/>
        <end position="350"/>
    </location>
</feature>
<comment type="caution">
    <text evidence="10">The sequence shown here is derived from an EMBL/GenBank/DDBJ whole genome shotgun (WGS) entry which is preliminary data.</text>
</comment>
<keyword evidence="2" id="KW-1003">Cell membrane</keyword>
<feature type="transmembrane region" description="Helical" evidence="8">
    <location>
        <begin position="85"/>
        <end position="105"/>
    </location>
</feature>
<feature type="transmembrane region" description="Helical" evidence="8">
    <location>
        <begin position="362"/>
        <end position="380"/>
    </location>
</feature>
<dbReference type="InterPro" id="IPR038731">
    <property type="entry name" value="RgtA/B/C-like"/>
</dbReference>
<organism evidence="10 11">
    <name type="scientific">Herminiimonas contaminans</name>
    <dbReference type="NCBI Taxonomy" id="1111140"/>
    <lineage>
        <taxon>Bacteria</taxon>
        <taxon>Pseudomonadati</taxon>
        <taxon>Pseudomonadota</taxon>
        <taxon>Betaproteobacteria</taxon>
        <taxon>Burkholderiales</taxon>
        <taxon>Oxalobacteraceae</taxon>
        <taxon>Herminiimonas</taxon>
    </lineage>
</organism>
<proteinExistence type="predicted"/>
<evidence type="ECO:0000256" key="4">
    <source>
        <dbReference type="ARBA" id="ARBA00022679"/>
    </source>
</evidence>
<dbReference type="EMBL" id="JADOEL010000026">
    <property type="protein sequence ID" value="MBF8179710.1"/>
    <property type="molecule type" value="Genomic_DNA"/>
</dbReference>
<dbReference type="InterPro" id="IPR050297">
    <property type="entry name" value="LipidA_mod_glycosyltrf_83"/>
</dbReference>
<comment type="subcellular location">
    <subcellularLocation>
        <location evidence="1">Cell membrane</location>
        <topology evidence="1">Multi-pass membrane protein</topology>
    </subcellularLocation>
</comment>
<feature type="transmembrane region" description="Helical" evidence="8">
    <location>
        <begin position="258"/>
        <end position="280"/>
    </location>
</feature>
<reference evidence="10 11" key="1">
    <citation type="submission" date="2020-11" db="EMBL/GenBank/DDBJ databases">
        <title>WGS of Herminiimonas contaminans strain Marseille-Q4544 isolated from planarians Schmidtea mediterranea.</title>
        <authorList>
            <person name="Kangale L."/>
        </authorList>
    </citation>
    <scope>NUCLEOTIDE SEQUENCE [LARGE SCALE GENOMIC DNA]</scope>
    <source>
        <strain evidence="10 11">Marseille-Q4544</strain>
    </source>
</reference>
<evidence type="ECO:0000313" key="11">
    <source>
        <dbReference type="Proteomes" id="UP000657372"/>
    </source>
</evidence>
<name>A0ABS0EXX1_9BURK</name>
<keyword evidence="7 8" id="KW-0472">Membrane</keyword>
<keyword evidence="11" id="KW-1185">Reference proteome</keyword>
<feature type="transmembrane region" description="Helical" evidence="8">
    <location>
        <begin position="163"/>
        <end position="196"/>
    </location>
</feature>
<evidence type="ECO:0000256" key="3">
    <source>
        <dbReference type="ARBA" id="ARBA00022676"/>
    </source>
</evidence>
<evidence type="ECO:0000256" key="5">
    <source>
        <dbReference type="ARBA" id="ARBA00022692"/>
    </source>
</evidence>
<dbReference type="Pfam" id="PF13231">
    <property type="entry name" value="PMT_2"/>
    <property type="match status" value="1"/>
</dbReference>
<feature type="transmembrane region" description="Helical" evidence="8">
    <location>
        <begin position="208"/>
        <end position="227"/>
    </location>
</feature>
<evidence type="ECO:0000256" key="1">
    <source>
        <dbReference type="ARBA" id="ARBA00004651"/>
    </source>
</evidence>
<dbReference type="Proteomes" id="UP000657372">
    <property type="component" value="Unassembled WGS sequence"/>
</dbReference>
<evidence type="ECO:0000256" key="8">
    <source>
        <dbReference type="SAM" id="Phobius"/>
    </source>
</evidence>
<dbReference type="PANTHER" id="PTHR33908:SF9">
    <property type="entry name" value="BLL5595 PROTEIN"/>
    <property type="match status" value="1"/>
</dbReference>
<gene>
    <name evidence="10" type="ORF">IXC47_18675</name>
</gene>
<feature type="domain" description="Glycosyltransferase RgtA/B/C/D-like" evidence="9">
    <location>
        <begin position="66"/>
        <end position="226"/>
    </location>
</feature>
<evidence type="ECO:0000256" key="6">
    <source>
        <dbReference type="ARBA" id="ARBA00022989"/>
    </source>
</evidence>
<dbReference type="PANTHER" id="PTHR33908">
    <property type="entry name" value="MANNOSYLTRANSFERASE YKCB-RELATED"/>
    <property type="match status" value="1"/>
</dbReference>
<evidence type="ECO:0000256" key="2">
    <source>
        <dbReference type="ARBA" id="ARBA00022475"/>
    </source>
</evidence>
<feature type="transmembrane region" description="Helical" evidence="8">
    <location>
        <begin position="306"/>
        <end position="326"/>
    </location>
</feature>
<keyword evidence="5 8" id="KW-0812">Transmembrane</keyword>
<evidence type="ECO:0000259" key="9">
    <source>
        <dbReference type="Pfam" id="PF13231"/>
    </source>
</evidence>
<keyword evidence="3" id="KW-0328">Glycosyltransferase</keyword>
<accession>A0ABS0EXX1</accession>